<reference evidence="2" key="1">
    <citation type="submission" date="2019-08" db="EMBL/GenBank/DDBJ databases">
        <authorList>
            <person name="Kucharzyk K."/>
            <person name="Murdoch R.W."/>
            <person name="Higgins S."/>
            <person name="Loffler F."/>
        </authorList>
    </citation>
    <scope>NUCLEOTIDE SEQUENCE</scope>
</reference>
<accession>A0A644YEC3</accession>
<dbReference type="Gene3D" id="3.30.420.10">
    <property type="entry name" value="Ribonuclease H-like superfamily/Ribonuclease H"/>
    <property type="match status" value="1"/>
</dbReference>
<dbReference type="GO" id="GO:0003676">
    <property type="term" value="F:nucleic acid binding"/>
    <property type="evidence" value="ECO:0007669"/>
    <property type="project" value="InterPro"/>
</dbReference>
<name>A0A644YEC3_9ZZZZ</name>
<organism evidence="2">
    <name type="scientific">bioreactor metagenome</name>
    <dbReference type="NCBI Taxonomy" id="1076179"/>
    <lineage>
        <taxon>unclassified sequences</taxon>
        <taxon>metagenomes</taxon>
        <taxon>ecological metagenomes</taxon>
    </lineage>
</organism>
<dbReference type="PANTHER" id="PTHR35004">
    <property type="entry name" value="TRANSPOSASE RV3428C-RELATED"/>
    <property type="match status" value="1"/>
</dbReference>
<dbReference type="AlphaFoldDB" id="A0A644YEC3"/>
<dbReference type="SUPFAM" id="SSF53098">
    <property type="entry name" value="Ribonuclease H-like"/>
    <property type="match status" value="1"/>
</dbReference>
<evidence type="ECO:0000313" key="2">
    <source>
        <dbReference type="EMBL" id="MPM24883.1"/>
    </source>
</evidence>
<dbReference type="InterPro" id="IPR012337">
    <property type="entry name" value="RNaseH-like_sf"/>
</dbReference>
<dbReference type="Pfam" id="PF00665">
    <property type="entry name" value="rve"/>
    <property type="match status" value="1"/>
</dbReference>
<dbReference type="EMBL" id="VSSQ01004365">
    <property type="protein sequence ID" value="MPM24883.1"/>
    <property type="molecule type" value="Genomic_DNA"/>
</dbReference>
<gene>
    <name evidence="2" type="ORF">SDC9_71371</name>
</gene>
<sequence length="446" mass="50924">MPQQPSHKTVFLIPATVFCQAPRQMKNPSQSVQEALALRRMGLVQAVIELLQHHWPLSAALQQVSSAHPLPGDGELPPQFVAQRTLEDWYYLFKKGGFDGLKPKLRSDRGKPRRLSEKQQHWILEQVRCFPGVPVKLLYRQWKQADPTLPALSAVYRWLEQNDLDAHGRRYLLRQNIPGPTKTFEAPGVNDLWIADFSPGPFLALHPKTVATHLCVIIDDHSRLIPYAQYALAADTQALLRCLKEALRRRGLPRKLYTDNGGPFVNHHLRIVCANLGIRLVHSKPGHPWSRGKVERMFRTLQQDFEAGLRLPGQGAGSMEELNGKLASWLQEVYHPRVHEGIGESPQERFARSLPLLRPLDPHLDLDRLFYTRIDRVVRKDGTVRIDNDLYEVNLALRGLKVQLELDPWIKNPVLVRYKGQDFGAARKADRHLNSQIHEQGGNSHE</sequence>
<dbReference type="InterPro" id="IPR036397">
    <property type="entry name" value="RNaseH_sf"/>
</dbReference>
<dbReference type="GO" id="GO:0015074">
    <property type="term" value="P:DNA integration"/>
    <property type="evidence" value="ECO:0007669"/>
    <property type="project" value="InterPro"/>
</dbReference>
<comment type="caution">
    <text evidence="2">The sequence shown here is derived from an EMBL/GenBank/DDBJ whole genome shotgun (WGS) entry which is preliminary data.</text>
</comment>
<feature type="domain" description="Integrase catalytic" evidence="1">
    <location>
        <begin position="183"/>
        <end position="354"/>
    </location>
</feature>
<dbReference type="InterPro" id="IPR001584">
    <property type="entry name" value="Integrase_cat-core"/>
</dbReference>
<dbReference type="PANTHER" id="PTHR35004:SF6">
    <property type="entry name" value="TRANSPOSASE"/>
    <property type="match status" value="1"/>
</dbReference>
<proteinExistence type="predicted"/>
<protein>
    <recommendedName>
        <fullName evidence="1">Integrase catalytic domain-containing protein</fullName>
    </recommendedName>
</protein>
<dbReference type="PROSITE" id="PS50994">
    <property type="entry name" value="INTEGRASE"/>
    <property type="match status" value="1"/>
</dbReference>
<evidence type="ECO:0000259" key="1">
    <source>
        <dbReference type="PROSITE" id="PS50994"/>
    </source>
</evidence>